<gene>
    <name evidence="2" type="ORF">J2S74_002711</name>
</gene>
<organism evidence="2 3">
    <name type="scientific">Evansella vedderi</name>
    <dbReference type="NCBI Taxonomy" id="38282"/>
    <lineage>
        <taxon>Bacteria</taxon>
        <taxon>Bacillati</taxon>
        <taxon>Bacillota</taxon>
        <taxon>Bacilli</taxon>
        <taxon>Bacillales</taxon>
        <taxon>Bacillaceae</taxon>
        <taxon>Evansella</taxon>
    </lineage>
</organism>
<dbReference type="Gene3D" id="3.40.50.2000">
    <property type="entry name" value="Glycogen Phosphorylase B"/>
    <property type="match status" value="1"/>
</dbReference>
<dbReference type="InterPro" id="IPR001296">
    <property type="entry name" value="Glyco_trans_1"/>
</dbReference>
<dbReference type="Proteomes" id="UP001230005">
    <property type="component" value="Unassembled WGS sequence"/>
</dbReference>
<dbReference type="SUPFAM" id="SSF53756">
    <property type="entry name" value="UDP-Glycosyltransferase/glycogen phosphorylase"/>
    <property type="match status" value="1"/>
</dbReference>
<dbReference type="RefSeq" id="WP_307326263.1">
    <property type="nucleotide sequence ID" value="NZ_JAUSUG010000010.1"/>
</dbReference>
<protein>
    <submittedName>
        <fullName evidence="2">Glycosyltransferase involved in cell wall biosynthesis</fullName>
    </submittedName>
</protein>
<sequence>MSVDFSIARDRYKNPYVKIKKNFRNEKKRIEVIKKLSSDHAIVADQELLPYAKDYYKHVHVICQAIPLEDFEPIYPEVTNRIPLIVHAPSHYRVKGSKFVMDAIKRLYRNGYSFRCNLVSKLPHDELMEVYRQADIIIDQLRIGSFGVASLEGMASGKPVICYIRKDLIYKYPQELPIVNATPKSIYKFLKKWL</sequence>
<keyword evidence="3" id="KW-1185">Reference proteome</keyword>
<evidence type="ECO:0000313" key="2">
    <source>
        <dbReference type="EMBL" id="MDQ0255329.1"/>
    </source>
</evidence>
<proteinExistence type="predicted"/>
<reference evidence="2 3" key="1">
    <citation type="submission" date="2023-07" db="EMBL/GenBank/DDBJ databases">
        <title>Genomic Encyclopedia of Type Strains, Phase IV (KMG-IV): sequencing the most valuable type-strain genomes for metagenomic binning, comparative biology and taxonomic classification.</title>
        <authorList>
            <person name="Goeker M."/>
        </authorList>
    </citation>
    <scope>NUCLEOTIDE SEQUENCE [LARGE SCALE GENOMIC DNA]</scope>
    <source>
        <strain evidence="2 3">DSM 9768</strain>
    </source>
</reference>
<feature type="domain" description="Glycosyl transferase family 1" evidence="1">
    <location>
        <begin position="115"/>
        <end position="163"/>
    </location>
</feature>
<name>A0ABT9ZVQ9_9BACI</name>
<evidence type="ECO:0000259" key="1">
    <source>
        <dbReference type="Pfam" id="PF00534"/>
    </source>
</evidence>
<dbReference type="Pfam" id="PF00534">
    <property type="entry name" value="Glycos_transf_1"/>
    <property type="match status" value="1"/>
</dbReference>
<dbReference type="EMBL" id="JAUSUG010000010">
    <property type="protein sequence ID" value="MDQ0255329.1"/>
    <property type="molecule type" value="Genomic_DNA"/>
</dbReference>
<comment type="caution">
    <text evidence="2">The sequence shown here is derived from an EMBL/GenBank/DDBJ whole genome shotgun (WGS) entry which is preliminary data.</text>
</comment>
<accession>A0ABT9ZVQ9</accession>
<evidence type="ECO:0000313" key="3">
    <source>
        <dbReference type="Proteomes" id="UP001230005"/>
    </source>
</evidence>